<comment type="catalytic activity">
    <reaction evidence="14 15">
        <text>beta-D-fructose 6-phosphate + ATP = beta-D-fructose 1,6-bisphosphate + ADP + H(+)</text>
        <dbReference type="Rhea" id="RHEA:16109"/>
        <dbReference type="ChEBI" id="CHEBI:15378"/>
        <dbReference type="ChEBI" id="CHEBI:30616"/>
        <dbReference type="ChEBI" id="CHEBI:32966"/>
        <dbReference type="ChEBI" id="CHEBI:57634"/>
        <dbReference type="ChEBI" id="CHEBI:456216"/>
        <dbReference type="EC" id="2.7.1.11"/>
    </reaction>
</comment>
<proteinExistence type="inferred from homology"/>
<dbReference type="GO" id="GO:0042802">
    <property type="term" value="F:identical protein binding"/>
    <property type="evidence" value="ECO:0007669"/>
    <property type="project" value="TreeGrafter"/>
</dbReference>
<dbReference type="InterPro" id="IPR035966">
    <property type="entry name" value="PKF_sf"/>
</dbReference>
<dbReference type="Gene3D" id="3.40.50.460">
    <property type="entry name" value="Phosphofructokinase domain"/>
    <property type="match status" value="1"/>
</dbReference>
<feature type="binding site" description="in other chain" evidence="15">
    <location>
        <begin position="188"/>
        <end position="190"/>
    </location>
    <ligand>
        <name>ADP</name>
        <dbReference type="ChEBI" id="CHEBI:456216"/>
        <note>allosteric activator; ligand shared between dimeric partners</note>
    </ligand>
</feature>
<dbReference type="GO" id="GO:0046872">
    <property type="term" value="F:metal ion binding"/>
    <property type="evidence" value="ECO:0007669"/>
    <property type="project" value="UniProtKB-KW"/>
</dbReference>
<dbReference type="PANTHER" id="PTHR13697:SF4">
    <property type="entry name" value="ATP-DEPENDENT 6-PHOSPHOFRUCTOKINASE"/>
    <property type="match status" value="1"/>
</dbReference>
<evidence type="ECO:0000256" key="9">
    <source>
        <dbReference type="ARBA" id="ARBA00022741"/>
    </source>
</evidence>
<feature type="binding site" description="in other chain" evidence="15">
    <location>
        <begin position="172"/>
        <end position="174"/>
    </location>
    <ligand>
        <name>substrate</name>
        <note>ligand shared between dimeric partners</note>
    </ligand>
</feature>
<dbReference type="Pfam" id="PF00365">
    <property type="entry name" value="PFK"/>
    <property type="match status" value="1"/>
</dbReference>
<comment type="cofactor">
    <cofactor evidence="1 15">
        <name>Mg(2+)</name>
        <dbReference type="ChEBI" id="CHEBI:18420"/>
    </cofactor>
</comment>
<evidence type="ECO:0000256" key="1">
    <source>
        <dbReference type="ARBA" id="ARBA00001946"/>
    </source>
</evidence>
<feature type="binding site" description="in other chain" evidence="15">
    <location>
        <begin position="128"/>
        <end position="130"/>
    </location>
    <ligand>
        <name>substrate</name>
        <note>ligand shared between dimeric partners</note>
    </ligand>
</feature>
<evidence type="ECO:0000256" key="12">
    <source>
        <dbReference type="ARBA" id="ARBA00022842"/>
    </source>
</evidence>
<keyword evidence="13 15" id="KW-0324">Glycolysis</keyword>
<dbReference type="InterPro" id="IPR000023">
    <property type="entry name" value="Phosphofructokinase_dom"/>
</dbReference>
<dbReference type="SUPFAM" id="SSF53784">
    <property type="entry name" value="Phosphofructokinase"/>
    <property type="match status" value="1"/>
</dbReference>
<dbReference type="PROSITE" id="PS00433">
    <property type="entry name" value="PHOSPHOFRUCTOKINASE"/>
    <property type="match status" value="1"/>
</dbReference>
<sequence length="324" mass="35143">MREVETVGILTSGGDAPGMNAAIRAVVRTARASGMKVKGIKRGYAGLLNNEIIDMDSRMVSEIARLGGTILFTARCKEFETREGQQKGAQILKDNGIDGLIVIGGDGSFRGAQKLSELGINTIGIPGTIDLDINCTDYTIGFDTAVNTAMSAIDKIKDTSTSHERCSIIEVMGRNAGYIALWCQMANGADGILIPERDAFNEQDLIDAIMHNRSKGKTHHVIINAEGVGHTNRLARRIEAATGIETRATVLGHIQRGGSPTARDRVMAATMGGYAIDLLHRGETNRVICYKDGKYVDFDIDEGLAMEKTIDEYQFLISRLMSVY</sequence>
<evidence type="ECO:0000256" key="8">
    <source>
        <dbReference type="ARBA" id="ARBA00022723"/>
    </source>
</evidence>
<accession>A0A4R2LGH9</accession>
<dbReference type="FunFam" id="3.40.50.450:FF:000001">
    <property type="entry name" value="ATP-dependent 6-phosphofructokinase"/>
    <property type="match status" value="1"/>
</dbReference>
<name>A0A4R2LGH9_9FIRM</name>
<keyword evidence="6 15" id="KW-0021">Allosteric enzyme</keyword>
<dbReference type="GO" id="GO:0061621">
    <property type="term" value="P:canonical glycolysis"/>
    <property type="evidence" value="ECO:0007669"/>
    <property type="project" value="TreeGrafter"/>
</dbReference>
<dbReference type="InterPro" id="IPR022953">
    <property type="entry name" value="ATP_PFK"/>
</dbReference>
<gene>
    <name evidence="15" type="primary">pfkA</name>
    <name evidence="17" type="ORF">EV212_11030</name>
</gene>
<feature type="binding site" description="in other chain" evidence="15">
    <location>
        <begin position="217"/>
        <end position="219"/>
    </location>
    <ligand>
        <name>ADP</name>
        <dbReference type="ChEBI" id="CHEBI:456216"/>
        <note>allosteric activator; ligand shared between dimeric partners</note>
    </ligand>
</feature>
<evidence type="ECO:0000313" key="18">
    <source>
        <dbReference type="Proteomes" id="UP000295711"/>
    </source>
</evidence>
<evidence type="ECO:0000256" key="10">
    <source>
        <dbReference type="ARBA" id="ARBA00022777"/>
    </source>
</evidence>
<comment type="similarity">
    <text evidence="15">Belongs to the phosphofructokinase type A (PFKA) family. ATP-dependent PFK group I subfamily. Prokaryotic clade 'B1' sub-subfamily.</text>
</comment>
<dbReference type="GO" id="GO:0030388">
    <property type="term" value="P:fructose 1,6-bisphosphate metabolic process"/>
    <property type="evidence" value="ECO:0007669"/>
    <property type="project" value="TreeGrafter"/>
</dbReference>
<feature type="binding site" description="in other chain" evidence="15">
    <location>
        <position position="215"/>
    </location>
    <ligand>
        <name>ADP</name>
        <dbReference type="ChEBI" id="CHEBI:456216"/>
        <note>allosteric activator; ligand shared between dimeric partners</note>
    </ligand>
</feature>
<keyword evidence="5 15" id="KW-0963">Cytoplasm</keyword>
<dbReference type="Gene3D" id="3.40.50.450">
    <property type="match status" value="1"/>
</dbReference>
<dbReference type="InterPro" id="IPR015912">
    <property type="entry name" value="Phosphofructokinase_CS"/>
</dbReference>
<dbReference type="PANTHER" id="PTHR13697">
    <property type="entry name" value="PHOSPHOFRUCTOKINASE"/>
    <property type="match status" value="1"/>
</dbReference>
<evidence type="ECO:0000256" key="2">
    <source>
        <dbReference type="ARBA" id="ARBA00002659"/>
    </source>
</evidence>
<dbReference type="PIRSF" id="PIRSF000532">
    <property type="entry name" value="ATP_PFK_prok"/>
    <property type="match status" value="1"/>
</dbReference>
<keyword evidence="18" id="KW-1185">Reference proteome</keyword>
<protein>
    <recommendedName>
        <fullName evidence="15">ATP-dependent 6-phosphofructokinase</fullName>
        <shortName evidence="15">ATP-PFK</shortName>
        <shortName evidence="15">Phosphofructokinase</shortName>
        <ecNumber evidence="15">2.7.1.11</ecNumber>
    </recommendedName>
    <alternativeName>
        <fullName evidence="15">Phosphohexokinase</fullName>
    </alternativeName>
</protein>
<dbReference type="RefSeq" id="WP_132092559.1">
    <property type="nucleotide sequence ID" value="NZ_JANKAQ010000011.1"/>
</dbReference>
<dbReference type="EC" id="2.7.1.11" evidence="15"/>
<dbReference type="OrthoDB" id="9802503at2"/>
<evidence type="ECO:0000313" key="17">
    <source>
        <dbReference type="EMBL" id="TCO84007.1"/>
    </source>
</evidence>
<dbReference type="PRINTS" id="PR00476">
    <property type="entry name" value="PHFRCTKINASE"/>
</dbReference>
<evidence type="ECO:0000256" key="15">
    <source>
        <dbReference type="HAMAP-Rule" id="MF_00339"/>
    </source>
</evidence>
<comment type="pathway">
    <text evidence="4 15">Carbohydrate degradation; glycolysis; D-glyceraldehyde 3-phosphate and glycerone phosphate from D-glucose: step 3/4.</text>
</comment>
<comment type="caution">
    <text evidence="15">Lacks conserved residue(s) required for the propagation of feature annotation.</text>
</comment>
<dbReference type="GO" id="GO:0005945">
    <property type="term" value="C:6-phosphofructokinase complex"/>
    <property type="evidence" value="ECO:0007669"/>
    <property type="project" value="TreeGrafter"/>
</dbReference>
<evidence type="ECO:0000256" key="14">
    <source>
        <dbReference type="ARBA" id="ARBA00048070"/>
    </source>
</evidence>
<dbReference type="GO" id="GO:0016208">
    <property type="term" value="F:AMP binding"/>
    <property type="evidence" value="ECO:0007669"/>
    <property type="project" value="TreeGrafter"/>
</dbReference>
<feature type="binding site" evidence="15">
    <location>
        <position position="106"/>
    </location>
    <ligand>
        <name>Mg(2+)</name>
        <dbReference type="ChEBI" id="CHEBI:18420"/>
        <note>catalytic</note>
    </ligand>
</feature>
<dbReference type="GO" id="GO:0070095">
    <property type="term" value="F:fructose-6-phosphate binding"/>
    <property type="evidence" value="ECO:0007669"/>
    <property type="project" value="TreeGrafter"/>
</dbReference>
<dbReference type="HAMAP" id="MF_00339">
    <property type="entry name" value="Phosphofructokinase_I_B1"/>
    <property type="match status" value="1"/>
</dbReference>
<evidence type="ECO:0000256" key="3">
    <source>
        <dbReference type="ARBA" id="ARBA00004496"/>
    </source>
</evidence>
<evidence type="ECO:0000256" key="6">
    <source>
        <dbReference type="ARBA" id="ARBA00022533"/>
    </source>
</evidence>
<comment type="function">
    <text evidence="2 15">Catalyzes the phosphorylation of D-fructose 6-phosphate to fructose 1,6-bisphosphate by ATP, the first committing step of glycolysis.</text>
</comment>
<comment type="subunit">
    <text evidence="15">Homotetramer.</text>
</comment>
<dbReference type="InterPro" id="IPR012828">
    <property type="entry name" value="PFKA_ATP_prok"/>
</dbReference>
<evidence type="ECO:0000259" key="16">
    <source>
        <dbReference type="Pfam" id="PF00365"/>
    </source>
</evidence>
<organism evidence="17 18">
    <name type="scientific">Frisingicoccus caecimuris</name>
    <dbReference type="NCBI Taxonomy" id="1796636"/>
    <lineage>
        <taxon>Bacteria</taxon>
        <taxon>Bacillati</taxon>
        <taxon>Bacillota</taxon>
        <taxon>Clostridia</taxon>
        <taxon>Lachnospirales</taxon>
        <taxon>Lachnospiraceae</taxon>
        <taxon>Frisingicoccus</taxon>
    </lineage>
</organism>
<keyword evidence="10 15" id="KW-0418">Kinase</keyword>
<dbReference type="NCBIfam" id="NF002872">
    <property type="entry name" value="PRK03202.1"/>
    <property type="match status" value="1"/>
</dbReference>
<keyword evidence="12 15" id="KW-0460">Magnesium</keyword>
<feature type="binding site" evidence="15">
    <location>
        <begin position="105"/>
        <end position="108"/>
    </location>
    <ligand>
        <name>ATP</name>
        <dbReference type="ChEBI" id="CHEBI:30616"/>
    </ligand>
</feature>
<dbReference type="UniPathway" id="UPA00109">
    <property type="reaction ID" value="UER00182"/>
</dbReference>
<dbReference type="FunFam" id="3.40.50.460:FF:000002">
    <property type="entry name" value="ATP-dependent 6-phosphofructokinase"/>
    <property type="match status" value="1"/>
</dbReference>
<feature type="binding site" evidence="15">
    <location>
        <position position="247"/>
    </location>
    <ligand>
        <name>substrate</name>
        <note>ligand shared between dimeric partners</note>
    </ligand>
</feature>
<dbReference type="EMBL" id="SLXA01000010">
    <property type="protein sequence ID" value="TCO84007.1"/>
    <property type="molecule type" value="Genomic_DNA"/>
</dbReference>
<dbReference type="NCBIfam" id="TIGR02482">
    <property type="entry name" value="PFKA_ATP"/>
    <property type="match status" value="1"/>
</dbReference>
<comment type="caution">
    <text evidence="17">The sequence shown here is derived from an EMBL/GenBank/DDBJ whole genome shotgun (WGS) entry which is preliminary data.</text>
</comment>
<dbReference type="AlphaFoldDB" id="A0A4R2LGH9"/>
<evidence type="ECO:0000256" key="5">
    <source>
        <dbReference type="ARBA" id="ARBA00022490"/>
    </source>
</evidence>
<feature type="binding site" description="in other chain" evidence="15">
    <location>
        <position position="226"/>
    </location>
    <ligand>
        <name>substrate</name>
        <note>ligand shared between dimeric partners</note>
    </ligand>
</feature>
<feature type="binding site" description="in other chain" evidence="15">
    <location>
        <position position="157"/>
    </location>
    <ligand>
        <name>ADP</name>
        <dbReference type="ChEBI" id="CHEBI:456216"/>
        <note>allosteric activator; ligand shared between dimeric partners</note>
    </ligand>
</feature>
<keyword evidence="11 15" id="KW-0067">ATP-binding</keyword>
<evidence type="ECO:0000256" key="7">
    <source>
        <dbReference type="ARBA" id="ARBA00022679"/>
    </source>
</evidence>
<dbReference type="Proteomes" id="UP000295711">
    <property type="component" value="Unassembled WGS sequence"/>
</dbReference>
<feature type="binding site" evidence="15">
    <location>
        <position position="14"/>
    </location>
    <ligand>
        <name>ATP</name>
        <dbReference type="ChEBI" id="CHEBI:30616"/>
    </ligand>
</feature>
<dbReference type="GO" id="GO:0006002">
    <property type="term" value="P:fructose 6-phosphate metabolic process"/>
    <property type="evidence" value="ECO:0007669"/>
    <property type="project" value="UniProtKB-UniRule"/>
</dbReference>
<feature type="binding site" evidence="15">
    <location>
        <position position="165"/>
    </location>
    <ligand>
        <name>substrate</name>
        <note>ligand shared between dimeric partners</note>
    </ligand>
</feature>
<keyword evidence="7 15" id="KW-0808">Transferase</keyword>
<evidence type="ECO:0000256" key="11">
    <source>
        <dbReference type="ARBA" id="ARBA00022840"/>
    </source>
</evidence>
<dbReference type="InterPro" id="IPR012003">
    <property type="entry name" value="ATP_PFK_prok-type"/>
</dbReference>
<evidence type="ECO:0000256" key="13">
    <source>
        <dbReference type="ARBA" id="ARBA00023152"/>
    </source>
</evidence>
<evidence type="ECO:0000256" key="4">
    <source>
        <dbReference type="ARBA" id="ARBA00004679"/>
    </source>
</evidence>
<dbReference type="GO" id="GO:0005524">
    <property type="term" value="F:ATP binding"/>
    <property type="evidence" value="ECO:0007669"/>
    <property type="project" value="UniProtKB-UniRule"/>
</dbReference>
<feature type="active site" description="Proton acceptor" evidence="15">
    <location>
        <position position="130"/>
    </location>
</feature>
<dbReference type="GO" id="GO:0003872">
    <property type="term" value="F:6-phosphofructokinase activity"/>
    <property type="evidence" value="ECO:0007669"/>
    <property type="project" value="UniProtKB-UniRule"/>
</dbReference>
<keyword evidence="9 15" id="KW-0547">Nucleotide-binding</keyword>
<reference evidence="17 18" key="1">
    <citation type="submission" date="2019-03" db="EMBL/GenBank/DDBJ databases">
        <title>Genomic Encyclopedia of Type Strains, Phase IV (KMG-IV): sequencing the most valuable type-strain genomes for metagenomic binning, comparative biology and taxonomic classification.</title>
        <authorList>
            <person name="Goeker M."/>
        </authorList>
    </citation>
    <scope>NUCLEOTIDE SEQUENCE [LARGE SCALE GENOMIC DNA]</scope>
    <source>
        <strain evidence="17 18">DSM 28559</strain>
    </source>
</reference>
<comment type="subcellular location">
    <subcellularLocation>
        <location evidence="3 15">Cytoplasm</location>
    </subcellularLocation>
</comment>
<dbReference type="GO" id="GO:0048029">
    <property type="term" value="F:monosaccharide binding"/>
    <property type="evidence" value="ECO:0007669"/>
    <property type="project" value="TreeGrafter"/>
</dbReference>
<feature type="binding site" description="in other chain" evidence="15">
    <location>
        <begin position="253"/>
        <end position="256"/>
    </location>
    <ligand>
        <name>substrate</name>
        <note>ligand shared between dimeric partners</note>
    </ligand>
</feature>
<comment type="activity regulation">
    <text evidence="15">Allosterically activated by ADP and other diphosphonucleosides, and allosterically inhibited by phosphoenolpyruvate.</text>
</comment>
<feature type="domain" description="Phosphofructokinase" evidence="16">
    <location>
        <begin position="7"/>
        <end position="279"/>
    </location>
</feature>
<feature type="binding site" evidence="15">
    <location>
        <begin position="24"/>
        <end position="28"/>
    </location>
    <ligand>
        <name>ADP</name>
        <dbReference type="ChEBI" id="CHEBI:456216"/>
        <note>allosteric activator; ligand shared between dimeric partners</note>
    </ligand>
</feature>
<keyword evidence="8 15" id="KW-0479">Metal-binding</keyword>
<feature type="binding site" evidence="15">
    <location>
        <begin position="75"/>
        <end position="76"/>
    </location>
    <ligand>
        <name>ATP</name>
        <dbReference type="ChEBI" id="CHEBI:30616"/>
    </ligand>
</feature>